<proteinExistence type="predicted"/>
<evidence type="ECO:0008006" key="4">
    <source>
        <dbReference type="Google" id="ProtNLM"/>
    </source>
</evidence>
<keyword evidence="1" id="KW-0812">Transmembrane</keyword>
<feature type="transmembrane region" description="Helical" evidence="1">
    <location>
        <begin position="6"/>
        <end position="24"/>
    </location>
</feature>
<sequence length="229" mass="26381">MALIAHANSLIVYYFNTFVFYLILNTMVSDFKYKLDIFLYAKQNDLLIKSAFPALFASSKKVVFNKGEQLRFKYNDIPHLIFLHQGAILGTLYGNGNQLYKALKVQKSIFLNGPCNFTPFEIDEQEWIVANKAEITAISLNLLLEKVEEIEGARSRIEKHITDVILFDFQCYHKLLNISPLQGKVDYLVEHLPLCLEKTNKYLAEYLNVSQNGLANAINQWGKINFEEE</sequence>
<protein>
    <recommendedName>
        <fullName evidence="4">cAMP-binding domain of CRP or a regulatory subunit of cAMP-dependent protein kinases</fullName>
    </recommendedName>
</protein>
<dbReference type="EMBL" id="JBHLWI010000090">
    <property type="protein sequence ID" value="MFC0264799.1"/>
    <property type="molecule type" value="Genomic_DNA"/>
</dbReference>
<keyword evidence="3" id="KW-1185">Reference proteome</keyword>
<organism evidence="2 3">
    <name type="scientific">Fontibacter flavus</name>
    <dbReference type="NCBI Taxonomy" id="654838"/>
    <lineage>
        <taxon>Bacteria</taxon>
        <taxon>Pseudomonadati</taxon>
        <taxon>Bacteroidota</taxon>
        <taxon>Cytophagia</taxon>
        <taxon>Cytophagales</taxon>
        <taxon>Cyclobacteriaceae</taxon>
        <taxon>Fontibacter</taxon>
    </lineage>
</organism>
<gene>
    <name evidence="2" type="ORF">ACFFIP_19075</name>
</gene>
<evidence type="ECO:0000256" key="1">
    <source>
        <dbReference type="SAM" id="Phobius"/>
    </source>
</evidence>
<comment type="caution">
    <text evidence="2">The sequence shown here is derived from an EMBL/GenBank/DDBJ whole genome shotgun (WGS) entry which is preliminary data.</text>
</comment>
<name>A0ABV6FY39_9BACT</name>
<dbReference type="RefSeq" id="WP_382389386.1">
    <property type="nucleotide sequence ID" value="NZ_JBHLWI010000090.1"/>
</dbReference>
<evidence type="ECO:0000313" key="3">
    <source>
        <dbReference type="Proteomes" id="UP001589797"/>
    </source>
</evidence>
<dbReference type="Proteomes" id="UP001589797">
    <property type="component" value="Unassembled WGS sequence"/>
</dbReference>
<keyword evidence="1" id="KW-0472">Membrane</keyword>
<accession>A0ABV6FY39</accession>
<reference evidence="2 3" key="1">
    <citation type="submission" date="2024-09" db="EMBL/GenBank/DDBJ databases">
        <authorList>
            <person name="Sun Q."/>
            <person name="Mori K."/>
        </authorList>
    </citation>
    <scope>NUCLEOTIDE SEQUENCE [LARGE SCALE GENOMIC DNA]</scope>
    <source>
        <strain evidence="2 3">CCM 7650</strain>
    </source>
</reference>
<evidence type="ECO:0000313" key="2">
    <source>
        <dbReference type="EMBL" id="MFC0264799.1"/>
    </source>
</evidence>
<keyword evidence="1" id="KW-1133">Transmembrane helix</keyword>